<dbReference type="RefSeq" id="WP_166921078.1">
    <property type="nucleotide sequence ID" value="NZ_JAASRN010000009.1"/>
</dbReference>
<keyword evidence="14" id="KW-1185">Reference proteome</keyword>
<dbReference type="Proteomes" id="UP000537126">
    <property type="component" value="Unassembled WGS sequence"/>
</dbReference>
<evidence type="ECO:0000313" key="14">
    <source>
        <dbReference type="Proteomes" id="UP000537126"/>
    </source>
</evidence>
<dbReference type="EMBL" id="JAASRN010000009">
    <property type="protein sequence ID" value="NIK74874.1"/>
    <property type="molecule type" value="Genomic_DNA"/>
</dbReference>
<evidence type="ECO:0000256" key="9">
    <source>
        <dbReference type="ARBA" id="ARBA00048540"/>
    </source>
</evidence>
<evidence type="ECO:0000256" key="4">
    <source>
        <dbReference type="ARBA" id="ARBA00022679"/>
    </source>
</evidence>
<evidence type="ECO:0000256" key="10">
    <source>
        <dbReference type="PIRNR" id="PIRNR006268"/>
    </source>
</evidence>
<dbReference type="SUPFAM" id="SSF143631">
    <property type="entry name" value="ApbE-like"/>
    <property type="match status" value="1"/>
</dbReference>
<feature type="transmembrane region" description="Helical" evidence="12">
    <location>
        <begin position="7"/>
        <end position="24"/>
    </location>
</feature>
<keyword evidence="5 10" id="KW-0479">Metal-binding</keyword>
<evidence type="ECO:0000256" key="1">
    <source>
        <dbReference type="ARBA" id="ARBA00011955"/>
    </source>
</evidence>
<dbReference type="PANTHER" id="PTHR30040">
    <property type="entry name" value="THIAMINE BIOSYNTHESIS LIPOPROTEIN APBE"/>
    <property type="match status" value="1"/>
</dbReference>
<dbReference type="Gene3D" id="3.10.520.10">
    <property type="entry name" value="ApbE-like domains"/>
    <property type="match status" value="1"/>
</dbReference>
<dbReference type="GO" id="GO:0016740">
    <property type="term" value="F:transferase activity"/>
    <property type="evidence" value="ECO:0007669"/>
    <property type="project" value="UniProtKB-UniRule"/>
</dbReference>
<evidence type="ECO:0000256" key="3">
    <source>
        <dbReference type="ARBA" id="ARBA00022630"/>
    </source>
</evidence>
<keyword evidence="4 10" id="KW-0808">Transferase</keyword>
<evidence type="ECO:0000256" key="12">
    <source>
        <dbReference type="SAM" id="Phobius"/>
    </source>
</evidence>
<evidence type="ECO:0000256" key="11">
    <source>
        <dbReference type="PIRSR" id="PIRSR006268-2"/>
    </source>
</evidence>
<name>A0A846MT97_9BACT</name>
<gene>
    <name evidence="13" type="ORF">FHS56_002408</name>
</gene>
<feature type="binding site" evidence="11">
    <location>
        <position position="308"/>
    </location>
    <ligand>
        <name>Mg(2+)</name>
        <dbReference type="ChEBI" id="CHEBI:18420"/>
    </ligand>
</feature>
<dbReference type="PANTHER" id="PTHR30040:SF2">
    <property type="entry name" value="FAD:PROTEIN FMN TRANSFERASE"/>
    <property type="match status" value="1"/>
</dbReference>
<evidence type="ECO:0000256" key="6">
    <source>
        <dbReference type="ARBA" id="ARBA00022827"/>
    </source>
</evidence>
<keyword evidence="12" id="KW-0812">Transmembrane</keyword>
<sequence>MNPRAKNILYSLILLIAIVGVYHYRAYKKEQQQLDEIQNLSSGWFELRGAAQGTTYQIKYYDSLKRDFQPAIDSLLRQFDLALSTYVPASEISRFNILDSGRLCYESPYFLPVLRKSQEVYEATAGAFDPTIAPLVRAYGFAPGAPPEPPAAPVLDSLRRLVGFFNIGFDDSCVWKKRSFVQLDFNAIAQGYSVDVLADYLLAQGVRHFMIELGGELRCAGKNKDGEHWRIGIKDPVQAEKGKNVAYAIVALDNEGLATSGNYEKFYIKNGKKYTHTIDPLTAKPVNHSLLSATVIAPDAMTADAYATAFMVVGLEKARRLLELHPELKAYLIYDDRGTLKAFVSPALRQRIVEVKQESK</sequence>
<comment type="similarity">
    <text evidence="10">Belongs to the ApbE family.</text>
</comment>
<keyword evidence="7 10" id="KW-0460">Magnesium</keyword>
<dbReference type="InterPro" id="IPR024932">
    <property type="entry name" value="ApbE"/>
</dbReference>
<evidence type="ECO:0000313" key="13">
    <source>
        <dbReference type="EMBL" id="NIK74874.1"/>
    </source>
</evidence>
<dbReference type="InterPro" id="IPR003374">
    <property type="entry name" value="ApbE-like_sf"/>
</dbReference>
<evidence type="ECO:0000256" key="5">
    <source>
        <dbReference type="ARBA" id="ARBA00022723"/>
    </source>
</evidence>
<dbReference type="Pfam" id="PF02424">
    <property type="entry name" value="ApbE"/>
    <property type="match status" value="1"/>
</dbReference>
<accession>A0A846MT97</accession>
<keyword evidence="12" id="KW-1133">Transmembrane helix</keyword>
<proteinExistence type="inferred from homology"/>
<dbReference type="AlphaFoldDB" id="A0A846MT97"/>
<evidence type="ECO:0000256" key="2">
    <source>
        <dbReference type="ARBA" id="ARBA00016337"/>
    </source>
</evidence>
<feature type="binding site" evidence="11">
    <location>
        <position position="187"/>
    </location>
    <ligand>
        <name>Mg(2+)</name>
        <dbReference type="ChEBI" id="CHEBI:18420"/>
    </ligand>
</feature>
<dbReference type="GO" id="GO:0046872">
    <property type="term" value="F:metal ion binding"/>
    <property type="evidence" value="ECO:0007669"/>
    <property type="project" value="UniProtKB-UniRule"/>
</dbReference>
<protein>
    <recommendedName>
        <fullName evidence="2 10">FAD:protein FMN transferase</fullName>
        <ecNumber evidence="1 10">2.7.1.180</ecNumber>
    </recommendedName>
    <alternativeName>
        <fullName evidence="8 10">Flavin transferase</fullName>
    </alternativeName>
</protein>
<feature type="binding site" evidence="11">
    <location>
        <position position="304"/>
    </location>
    <ligand>
        <name>Mg(2+)</name>
        <dbReference type="ChEBI" id="CHEBI:18420"/>
    </ligand>
</feature>
<evidence type="ECO:0000256" key="7">
    <source>
        <dbReference type="ARBA" id="ARBA00022842"/>
    </source>
</evidence>
<keyword evidence="6 10" id="KW-0274">FAD</keyword>
<keyword evidence="12" id="KW-0472">Membrane</keyword>
<dbReference type="PIRSF" id="PIRSF006268">
    <property type="entry name" value="ApbE"/>
    <property type="match status" value="1"/>
</dbReference>
<organism evidence="13 14">
    <name type="scientific">Thermonema lapsum</name>
    <dbReference type="NCBI Taxonomy" id="28195"/>
    <lineage>
        <taxon>Bacteria</taxon>
        <taxon>Pseudomonadati</taxon>
        <taxon>Bacteroidota</taxon>
        <taxon>Cytophagia</taxon>
        <taxon>Cytophagales</taxon>
        <taxon>Thermonemataceae</taxon>
        <taxon>Thermonema</taxon>
    </lineage>
</organism>
<reference evidence="13 14" key="1">
    <citation type="submission" date="2020-03" db="EMBL/GenBank/DDBJ databases">
        <title>Genomic Encyclopedia of Type Strains, Phase IV (KMG-IV): sequencing the most valuable type-strain genomes for metagenomic binning, comparative biology and taxonomic classification.</title>
        <authorList>
            <person name="Goeker M."/>
        </authorList>
    </citation>
    <scope>NUCLEOTIDE SEQUENCE [LARGE SCALE GENOMIC DNA]</scope>
    <source>
        <strain evidence="13 14">DSM 5718</strain>
    </source>
</reference>
<comment type="cofactor">
    <cofactor evidence="11">
        <name>Mg(2+)</name>
        <dbReference type="ChEBI" id="CHEBI:18420"/>
    </cofactor>
    <cofactor evidence="11">
        <name>Mn(2+)</name>
        <dbReference type="ChEBI" id="CHEBI:29035"/>
    </cofactor>
    <text evidence="11">Magnesium. Can also use manganese.</text>
</comment>
<keyword evidence="13" id="KW-0449">Lipoprotein</keyword>
<dbReference type="EC" id="2.7.1.180" evidence="1 10"/>
<comment type="caution">
    <text evidence="13">The sequence shown here is derived from an EMBL/GenBank/DDBJ whole genome shotgun (WGS) entry which is preliminary data.</text>
</comment>
<comment type="catalytic activity">
    <reaction evidence="9 10">
        <text>L-threonyl-[protein] + FAD = FMN-L-threonyl-[protein] + AMP + H(+)</text>
        <dbReference type="Rhea" id="RHEA:36847"/>
        <dbReference type="Rhea" id="RHEA-COMP:11060"/>
        <dbReference type="Rhea" id="RHEA-COMP:11061"/>
        <dbReference type="ChEBI" id="CHEBI:15378"/>
        <dbReference type="ChEBI" id="CHEBI:30013"/>
        <dbReference type="ChEBI" id="CHEBI:57692"/>
        <dbReference type="ChEBI" id="CHEBI:74257"/>
        <dbReference type="ChEBI" id="CHEBI:456215"/>
        <dbReference type="EC" id="2.7.1.180"/>
    </reaction>
</comment>
<keyword evidence="3 10" id="KW-0285">Flavoprotein</keyword>
<evidence type="ECO:0000256" key="8">
    <source>
        <dbReference type="ARBA" id="ARBA00031306"/>
    </source>
</evidence>